<accession>A0A6M3LCY7</accession>
<feature type="compositionally biased region" description="Basic and acidic residues" evidence="1">
    <location>
        <begin position="106"/>
        <end position="116"/>
    </location>
</feature>
<organism evidence="2">
    <name type="scientific">viral metagenome</name>
    <dbReference type="NCBI Taxonomy" id="1070528"/>
    <lineage>
        <taxon>unclassified sequences</taxon>
        <taxon>metagenomes</taxon>
        <taxon>organismal metagenomes</taxon>
    </lineage>
</organism>
<dbReference type="EMBL" id="MT142956">
    <property type="protein sequence ID" value="QJA91045.1"/>
    <property type="molecule type" value="Genomic_DNA"/>
</dbReference>
<proteinExistence type="predicted"/>
<feature type="region of interest" description="Disordered" evidence="1">
    <location>
        <begin position="44"/>
        <end position="135"/>
    </location>
</feature>
<gene>
    <name evidence="2" type="ORF">MM415B03496_0014</name>
</gene>
<name>A0A6M3LCY7_9ZZZZ</name>
<dbReference type="AlphaFoldDB" id="A0A6M3LCY7"/>
<protein>
    <submittedName>
        <fullName evidence="2">Uncharacterized protein</fullName>
    </submittedName>
</protein>
<reference evidence="2" key="1">
    <citation type="submission" date="2020-03" db="EMBL/GenBank/DDBJ databases">
        <title>The deep terrestrial virosphere.</title>
        <authorList>
            <person name="Holmfeldt K."/>
            <person name="Nilsson E."/>
            <person name="Simone D."/>
            <person name="Lopez-Fernandez M."/>
            <person name="Wu X."/>
            <person name="de Brujin I."/>
            <person name="Lundin D."/>
            <person name="Andersson A."/>
            <person name="Bertilsson S."/>
            <person name="Dopson M."/>
        </authorList>
    </citation>
    <scope>NUCLEOTIDE SEQUENCE</scope>
    <source>
        <strain evidence="2">MM415B03496</strain>
    </source>
</reference>
<evidence type="ECO:0000313" key="2">
    <source>
        <dbReference type="EMBL" id="QJA91045.1"/>
    </source>
</evidence>
<sequence length="135" mass="14434">MEETTIPIPATLDSLIAEAEDSRAFCLEEARKLGEAIRSLKAVKRGQFYAPGNEKPVQVDPHRRGKPKGNKKTAPEAAGEGKEPGYGQVGARTQDDPVAGLTPPRAQDEPVAEKRVLRSVAGLTPPRAQDEPDAA</sequence>
<evidence type="ECO:0000256" key="1">
    <source>
        <dbReference type="SAM" id="MobiDB-lite"/>
    </source>
</evidence>